<sequence>MGSLGARRLVLLAAFLGLCGAHRALGASFYGESYVGLNIIEVSSELSLQLKFQTSKPQGLLFLAAGENDYCIVEILSGNLQVRVNLGTGELVRLSEQRLRVDDLAWHLVELYYVKDHVSLVIDKHYEMTGRITGGMHNLHFQHGIYIAGHGGLEVSYLDGQLPNFRGCMEDVVFNQREILSSLRSYPGFKKVYEVSLGCSDEFFAGEDEAINFFSSRSYVTFPEWKVQRDGLLEFALQTGTQQALLLFQSGREGDFVALEIVEGFLKAHVGRDRSDTQLSSFSLVSDNQWHDIQLRFTERYLGLMVDEQRVRANLPLQSKLFVSAGPLFVGGLDRHKGEEVKRLGLASVPGKSAGGISFKGCLRGLEANSEKRALKDAFVSKDISAGCKMKGSDNENPSATTMEKLLLAEVPLSTADSEAGKPSLQDVRSYFLVLNNLEVQEGGQALLEQRHMKVDMELKDLGIHQSQILFKIKEMPVYGFLRLDVSPEQGPEKVFTLLDLEQGNVWYVHDGSEEPRDYFTFSVSSNSKREVPLYLQGHVSYVFNIVVIPVNDPPNLKLPEGNLLLVFENSKKRLTPNIIHVSDPDTDSSSLSVSVLGNFNSDAGFLENINDPGRAINGFSYGDLRDGNIFCVHRGHPNSRILLRANDGELVSSTVVLRVMAIPWDLAVANRTGVAVQQGGSVLITQSNLSVEVNGERPEVDTRYVITYPPRFGQIQQQGPGGEWKQISTFSQRSVDWSQIRYCTTFKDLQLENVMDHFKFKVDIEGKSSEELVFPITIQWLKFTLLKNVALEISKIKRHVLNSDHLQAVTEGVEVPERELHFKLLTPPKKGKLLLGTEVLQTNSVFSQQNITDGKISYEPQERPREHSQDSFRFLMVAKHTESKGYTFRINFKAERRHIIVTNRGLLVKEGEGKLITKSELFAQTLDNRTFQYTVTKSPQHGKLKLIRSSDSPGNQDNITAFMDQDILGERLIYEHDDSETQSDEFFLVASTAGPVQEGAFRDLDMEHLSMDIKVTISVELKNDEKPVRMVDKVFHVVRNGQRLLTLSDICYHDPDSDFDDGQLLYIRRGIPNGDLVQASDPTQKLYQFRQEDLREGRVLFRHRGADSARFVLFVTDGVHYTSSLLEVSVSDPYIRVVNNTGLLVQRGKDSSLTTANLSVTTNQDVRTDHEVEFRIVQLPKHGRVLVSSSAPGSFSMHDLKQGCVIYRHDGSGSFDMFNLTVRVKDTHLYVGVYVQVDSESHQHHTRILHSKTLVVEEGKPVKLSRGRLQAVHEHPVPSEAVFIVRTPPVHGYLRRSLPEEGSVGTEEKFPLMFTQQDVDDGYIHYVQTMPDQQQDRFILDVMSGFQAVSRLEILVDIVPKRIPLAVQNFTVQEGGSKALPEDYFRIPSKHFEGLDCEFVLLKPPKHGYVENSHFPRVKLMKFTRKQVENELISYVHDGSEALLDSFIIFANSSELGKQSLPQTLFVTVESVNDEAPVITANKILQVWVNSVAEITRDELCAVDGDSSPQDLAYLVSPPSNGHLALKSIPGRSIQNFTQAQINEGQLVFVHNGAMSGGFNFQVTDGLNFAPRQIFSITARALIISLEVNRGLSIFPGSVKPLSSRDLRAVTNDVDSAGNRTITFTVIRSPRLGRLLRVNSDNSTEDVSVFTQNLVSEQLILYQHMDWENMGWTAEDSFTFTVSSPPAALGPEEFHITISYEINEPGRQSRLLANTGAVVKEGDKVLIDQSKLDASNLLLKLPKSQRSLYEIWFQVTSLPHHGTLMVGERNITKRKPNFSQYIINTFGVTYLHDDSESLADNFTFAVWPNEKSKSTMKPEADFHEEMFNITITPINDQAPELKTKGLRLQVLQGNRFVLGPENLKVEDLDSPPEEIRYVVIRDPNNGFLAMAHHPHIPVHHFTQADIDNSQVWFIHDGSPSSGAFYFSVSDGQHRPLYKLFHLDVIPVSITLVNLTDLLLSQGQTSVTITGAHLSAVTNGRSPHVTYKVMRPLQHGHLLIEDQEVVSFGQEDLNLGKLSYHMTNLTASEDQLQFSLFTSESNLTGQTLGIRVQPLLRVSSGLTVANRVAHQLSRKDLDATELANRTNSDPTFEVTEPPVHSRLVRRAGWDTALEDATLFTQRDIDQGLLILEPHANLTGPNSLSDSFTFLLRADHVQPATGCLPFTIVPPDPFFSQTFTPNVSFLVTDNLVTIGVSQEKPVVSSEPTTQTGTLGKLTQTRWPEAAPWGRHSGEEPTLDVMASPTRVTWSPDATRASPGAPTQTRESSHPLMVIMPLSVVLFLLIVTVVASCVWLLGRKAEKATPLIKPQINLEPTTAGPRPERSPTVPTVTVTPLPRSSGSAPVSLFRAPPCERMEKSPASEPAERCAPWETWMNLDPDMVKLCRQTNPALKHKQYWV</sequence>
<dbReference type="OMA" id="EELHFMV"/>
<feature type="chain" id="PRO_5021214848" description="Laminin G domain-containing protein" evidence="8">
    <location>
        <begin position="27"/>
        <end position="2398"/>
    </location>
</feature>
<evidence type="ECO:0000256" key="3">
    <source>
        <dbReference type="ARBA" id="ARBA00023180"/>
    </source>
</evidence>
<dbReference type="CDD" id="cd00110">
    <property type="entry name" value="LamG"/>
    <property type="match status" value="2"/>
</dbReference>
<gene>
    <name evidence="10" type="primary">LOC113878887</name>
</gene>
<keyword evidence="2" id="KW-0677">Repeat</keyword>
<comment type="caution">
    <text evidence="4">Lacks conserved residue(s) required for the propagation of feature annotation.</text>
</comment>
<dbReference type="InterPro" id="IPR013320">
    <property type="entry name" value="ConA-like_dom_sf"/>
</dbReference>
<keyword evidence="11" id="KW-1185">Reference proteome</keyword>
<evidence type="ECO:0000313" key="11">
    <source>
        <dbReference type="Proteomes" id="UP000314981"/>
    </source>
</evidence>
<evidence type="ECO:0000256" key="7">
    <source>
        <dbReference type="SAM" id="Phobius"/>
    </source>
</evidence>
<keyword evidence="7" id="KW-0472">Membrane</keyword>
<accession>A0A4W2E1L6</accession>
<name>A0A4W2E1L6_BOBOX</name>
<feature type="compositionally biased region" description="Low complexity" evidence="6">
    <location>
        <begin position="2324"/>
        <end position="2339"/>
    </location>
</feature>
<evidence type="ECO:0000256" key="5">
    <source>
        <dbReference type="PROSITE-ProRule" id="PRU01201"/>
    </source>
</evidence>
<feature type="transmembrane region" description="Helical" evidence="7">
    <location>
        <begin position="2270"/>
        <end position="2295"/>
    </location>
</feature>
<feature type="repeat" description="CSPG" evidence="5">
    <location>
        <begin position="1477"/>
        <end position="1567"/>
    </location>
</feature>
<organism evidence="10 11">
    <name type="scientific">Bos indicus x Bos taurus</name>
    <name type="common">Hybrid cattle</name>
    <dbReference type="NCBI Taxonomy" id="30522"/>
    <lineage>
        <taxon>Eukaryota</taxon>
        <taxon>Metazoa</taxon>
        <taxon>Chordata</taxon>
        <taxon>Craniata</taxon>
        <taxon>Vertebrata</taxon>
        <taxon>Euteleostomi</taxon>
        <taxon>Mammalia</taxon>
        <taxon>Eutheria</taxon>
        <taxon>Laurasiatheria</taxon>
        <taxon>Artiodactyla</taxon>
        <taxon>Ruminantia</taxon>
        <taxon>Pecora</taxon>
        <taxon>Bovidae</taxon>
        <taxon>Bovinae</taxon>
        <taxon>Bos</taxon>
    </lineage>
</organism>
<feature type="repeat" description="CSPG" evidence="5">
    <location>
        <begin position="1838"/>
        <end position="1932"/>
    </location>
</feature>
<reference evidence="10 11" key="1">
    <citation type="submission" date="2018-11" db="EMBL/GenBank/DDBJ databases">
        <title>Haplotype-resolved cattle genomes.</title>
        <authorList>
            <person name="Low W.Y."/>
            <person name="Tearle R."/>
            <person name="Bickhart D.M."/>
            <person name="Rosen B.D."/>
            <person name="Koren S."/>
            <person name="Rhie A."/>
            <person name="Hiendleder S."/>
            <person name="Phillippy A.M."/>
            <person name="Smith T.P.L."/>
            <person name="Williams J.L."/>
        </authorList>
    </citation>
    <scope>NUCLEOTIDE SEQUENCE [LARGE SCALE GENOMIC DNA]</scope>
</reference>
<evidence type="ECO:0000256" key="4">
    <source>
        <dbReference type="PROSITE-ProRule" id="PRU00122"/>
    </source>
</evidence>
<feature type="repeat" description="CSPG" evidence="5">
    <location>
        <begin position="2053"/>
        <end position="2152"/>
    </location>
</feature>
<feature type="repeat" description="CSPG" evidence="5">
    <location>
        <begin position="1246"/>
        <end position="1344"/>
    </location>
</feature>
<dbReference type="InterPro" id="IPR039005">
    <property type="entry name" value="CSPG_rpt"/>
</dbReference>
<feature type="domain" description="Laminin G" evidence="9">
    <location>
        <begin position="209"/>
        <end position="388"/>
    </location>
</feature>
<dbReference type="Ensembl" id="ENSBIXT00000018236.1">
    <property type="protein sequence ID" value="ENSBIXP00000032741.1"/>
    <property type="gene ID" value="ENSBIXG00000015391.1"/>
</dbReference>
<feature type="repeat" description="CSPG" evidence="5">
    <location>
        <begin position="1135"/>
        <end position="1226"/>
    </location>
</feature>
<dbReference type="STRING" id="30522.A0A4W2E1L6"/>
<evidence type="ECO:0000256" key="2">
    <source>
        <dbReference type="ARBA" id="ARBA00022737"/>
    </source>
</evidence>
<feature type="repeat" description="CSPG" evidence="5">
    <location>
        <begin position="429"/>
        <end position="525"/>
    </location>
</feature>
<reference evidence="10" key="2">
    <citation type="submission" date="2025-08" db="UniProtKB">
        <authorList>
            <consortium name="Ensembl"/>
        </authorList>
    </citation>
    <scope>IDENTIFICATION</scope>
</reference>
<keyword evidence="7" id="KW-1133">Transmembrane helix</keyword>
<dbReference type="InterPro" id="IPR051561">
    <property type="entry name" value="FRAS1_ECM"/>
</dbReference>
<dbReference type="Gene3D" id="2.60.120.200">
    <property type="match status" value="2"/>
</dbReference>
<keyword evidence="1 8" id="KW-0732">Signal</keyword>
<dbReference type="SUPFAM" id="SSF49899">
    <property type="entry name" value="Concanavalin A-like lectins/glucanases"/>
    <property type="match status" value="2"/>
</dbReference>
<keyword evidence="3" id="KW-0325">Glycoprotein</keyword>
<dbReference type="Proteomes" id="UP000314981">
    <property type="component" value="Chromosome 20"/>
</dbReference>
<dbReference type="Pfam" id="PF02210">
    <property type="entry name" value="Laminin_G_2"/>
    <property type="match status" value="2"/>
</dbReference>
<dbReference type="PROSITE" id="PS51854">
    <property type="entry name" value="CSPG"/>
    <property type="match status" value="14"/>
</dbReference>
<feature type="repeat" description="CSPG" evidence="5">
    <location>
        <begin position="1709"/>
        <end position="1808"/>
    </location>
</feature>
<dbReference type="PROSITE" id="PS50025">
    <property type="entry name" value="LAM_G_DOMAIN"/>
    <property type="match status" value="2"/>
</dbReference>
<feature type="repeat" description="CSPG" evidence="5">
    <location>
        <begin position="898"/>
        <end position="992"/>
    </location>
</feature>
<dbReference type="SMART" id="SM00282">
    <property type="entry name" value="LamG"/>
    <property type="match status" value="2"/>
</dbReference>
<dbReference type="PANTHER" id="PTHR45739:SF14">
    <property type="entry name" value="CHONDROITIN SULFATE PROTEOGLYCAN 4"/>
    <property type="match status" value="1"/>
</dbReference>
<feature type="signal peptide" evidence="8">
    <location>
        <begin position="1"/>
        <end position="26"/>
    </location>
</feature>
<feature type="repeat" description="CSPG" evidence="5">
    <location>
        <begin position="1027"/>
        <end position="1119"/>
    </location>
</feature>
<reference evidence="10" key="3">
    <citation type="submission" date="2025-09" db="UniProtKB">
        <authorList>
            <consortium name="Ensembl"/>
        </authorList>
    </citation>
    <scope>IDENTIFICATION</scope>
</reference>
<protein>
    <recommendedName>
        <fullName evidence="9">Laminin G domain-containing protein</fullName>
    </recommendedName>
</protein>
<dbReference type="SMR" id="A0A4W2E1L6"/>
<feature type="repeat" description="CSPG" evidence="5">
    <location>
        <begin position="666"/>
        <end position="764"/>
    </location>
</feature>
<evidence type="ECO:0000259" key="9">
    <source>
        <dbReference type="PROSITE" id="PS50025"/>
    </source>
</evidence>
<evidence type="ECO:0000256" key="1">
    <source>
        <dbReference type="ARBA" id="ARBA00022729"/>
    </source>
</evidence>
<dbReference type="PANTHER" id="PTHR45739">
    <property type="entry name" value="MATRIX PROTEIN, PUTATIVE-RELATED"/>
    <property type="match status" value="1"/>
</dbReference>
<feature type="domain" description="Laminin G" evidence="9">
    <location>
        <begin position="24"/>
        <end position="199"/>
    </location>
</feature>
<dbReference type="InterPro" id="IPR001791">
    <property type="entry name" value="Laminin_G"/>
</dbReference>
<dbReference type="GO" id="GO:0009653">
    <property type="term" value="P:anatomical structure morphogenesis"/>
    <property type="evidence" value="ECO:0007669"/>
    <property type="project" value="TreeGrafter"/>
</dbReference>
<evidence type="ECO:0000313" key="10">
    <source>
        <dbReference type="Ensembl" id="ENSBIXP00000032741.1"/>
    </source>
</evidence>
<feature type="repeat" description="CSPG" evidence="5">
    <location>
        <begin position="1584"/>
        <end position="1684"/>
    </location>
</feature>
<evidence type="ECO:0000256" key="8">
    <source>
        <dbReference type="SAM" id="SignalP"/>
    </source>
</evidence>
<dbReference type="Pfam" id="PF16184">
    <property type="entry name" value="Cadherin_3"/>
    <property type="match status" value="14"/>
</dbReference>
<feature type="repeat" description="CSPG" evidence="5">
    <location>
        <begin position="783"/>
        <end position="878"/>
    </location>
</feature>
<keyword evidence="7" id="KW-0812">Transmembrane</keyword>
<feature type="region of interest" description="Disordered" evidence="6">
    <location>
        <begin position="2311"/>
        <end position="2343"/>
    </location>
</feature>
<proteinExistence type="predicted"/>
<feature type="repeat" description="CSPG" evidence="5">
    <location>
        <begin position="1362"/>
        <end position="1453"/>
    </location>
</feature>
<evidence type="ECO:0000256" key="6">
    <source>
        <dbReference type="SAM" id="MobiDB-lite"/>
    </source>
</evidence>
<feature type="repeat" description="CSPG" evidence="5">
    <location>
        <begin position="1949"/>
        <end position="2037"/>
    </location>
</feature>